<keyword evidence="3" id="KW-1185">Reference proteome</keyword>
<evidence type="ECO:0000313" key="3">
    <source>
        <dbReference type="Proteomes" id="UP000002208"/>
    </source>
</evidence>
<dbReference type="RefSeq" id="WP_041227233.1">
    <property type="nucleotide sequence ID" value="NC_012526.1"/>
</dbReference>
<organism evidence="2 3">
    <name type="scientific">Deinococcus deserti (strain DSM 17065 / CIP 109153 / LMG 22923 / VCD115)</name>
    <dbReference type="NCBI Taxonomy" id="546414"/>
    <lineage>
        <taxon>Bacteria</taxon>
        <taxon>Thermotogati</taxon>
        <taxon>Deinococcota</taxon>
        <taxon>Deinococci</taxon>
        <taxon>Deinococcales</taxon>
        <taxon>Deinococcaceae</taxon>
        <taxon>Deinococcus</taxon>
    </lineage>
</organism>
<dbReference type="Proteomes" id="UP000002208">
    <property type="component" value="Chromosome"/>
</dbReference>
<name>C1CXX0_DEIDV</name>
<dbReference type="STRING" id="546414.Deide_19300"/>
<dbReference type="OrthoDB" id="71147at2"/>
<dbReference type="EMBL" id="CP001114">
    <property type="protein sequence ID" value="ACO46926.2"/>
    <property type="molecule type" value="Genomic_DNA"/>
</dbReference>
<protein>
    <submittedName>
        <fullName evidence="2">Uncharacterized protein</fullName>
    </submittedName>
</protein>
<sequence length="92" mass="9561">MSQDDRNRNTEPLLVNPTLRPHQSPPQEHIPAEQGPAPADVASRPASGIVTRPGEGLSTGEVTTLLGGADASTTEANLSLETAEGLDPHTES</sequence>
<dbReference type="AlphaFoldDB" id="C1CXX0"/>
<proteinExistence type="predicted"/>
<feature type="compositionally biased region" description="Polar residues" evidence="1">
    <location>
        <begin position="71"/>
        <end position="80"/>
    </location>
</feature>
<dbReference type="KEGG" id="ddr:Deide_19300"/>
<evidence type="ECO:0000313" key="2">
    <source>
        <dbReference type="EMBL" id="ACO46926.2"/>
    </source>
</evidence>
<reference evidence="2 3" key="1">
    <citation type="journal article" date="2009" name="PLoS Genet.">
        <title>Alliance of proteomics and genomics to unravel the specificities of Sahara bacterium Deinococcus deserti.</title>
        <authorList>
            <person name="de Groot A."/>
            <person name="Dulermo R."/>
            <person name="Ortet P."/>
            <person name="Blanchard L."/>
            <person name="Guerin P."/>
            <person name="Fernandez B."/>
            <person name="Vacherie B."/>
            <person name="Dossat C."/>
            <person name="Jolivet E."/>
            <person name="Siguier P."/>
            <person name="Chandler M."/>
            <person name="Barakat M."/>
            <person name="Dedieu A."/>
            <person name="Barbe V."/>
            <person name="Heulin T."/>
            <person name="Sommer S."/>
            <person name="Achouak W."/>
            <person name="Armengaud J."/>
        </authorList>
    </citation>
    <scope>NUCLEOTIDE SEQUENCE [LARGE SCALE GENOMIC DNA]</scope>
    <source>
        <strain evidence="3">DSM 17065 / CIP 109153 / LMG 22923 / VCD115</strain>
    </source>
</reference>
<accession>C1CXX0</accession>
<gene>
    <name evidence="2" type="ordered locus">Deide_19300</name>
</gene>
<evidence type="ECO:0000256" key="1">
    <source>
        <dbReference type="SAM" id="MobiDB-lite"/>
    </source>
</evidence>
<feature type="region of interest" description="Disordered" evidence="1">
    <location>
        <begin position="1"/>
        <end position="92"/>
    </location>
</feature>
<dbReference type="PaxDb" id="546414-Deide_19300"/>
<dbReference type="HOGENOM" id="CLU_2408368_0_0_0"/>